<organism evidence="1 2">
    <name type="scientific">Magallana gigas</name>
    <name type="common">Pacific oyster</name>
    <name type="synonym">Crassostrea gigas</name>
    <dbReference type="NCBI Taxonomy" id="29159"/>
    <lineage>
        <taxon>Eukaryota</taxon>
        <taxon>Metazoa</taxon>
        <taxon>Spiralia</taxon>
        <taxon>Lophotrochozoa</taxon>
        <taxon>Mollusca</taxon>
        <taxon>Bivalvia</taxon>
        <taxon>Autobranchia</taxon>
        <taxon>Pteriomorphia</taxon>
        <taxon>Ostreida</taxon>
        <taxon>Ostreoidea</taxon>
        <taxon>Ostreidae</taxon>
        <taxon>Magallana</taxon>
    </lineage>
</organism>
<keyword evidence="2" id="KW-1185">Reference proteome</keyword>
<accession>A0A8W8KJN9</accession>
<evidence type="ECO:0000313" key="1">
    <source>
        <dbReference type="EnsemblMetazoa" id="G24194.1:cds"/>
    </source>
</evidence>
<dbReference type="AlphaFoldDB" id="A0A8W8KJN9"/>
<protein>
    <submittedName>
        <fullName evidence="1">Uncharacterized protein</fullName>
    </submittedName>
</protein>
<dbReference type="EnsemblMetazoa" id="G24194.1">
    <property type="protein sequence ID" value="G24194.1:cds"/>
    <property type="gene ID" value="G24194"/>
</dbReference>
<dbReference type="InterPro" id="IPR043129">
    <property type="entry name" value="ATPase_NBD"/>
</dbReference>
<name>A0A8W8KJN9_MAGGI</name>
<dbReference type="PANTHER" id="PTHR14187:SF5">
    <property type="entry name" value="HEAT SHOCK 70 KDA PROTEIN 12A"/>
    <property type="match status" value="1"/>
</dbReference>
<dbReference type="SUPFAM" id="SSF53067">
    <property type="entry name" value="Actin-like ATPase domain"/>
    <property type="match status" value="1"/>
</dbReference>
<dbReference type="Proteomes" id="UP000005408">
    <property type="component" value="Unassembled WGS sequence"/>
</dbReference>
<sequence length="287" mass="32210">MDVIIAIQFGIRHTSNACMIKHDHPKEFEEFNVVFDTKSNTQLQTKSHTTPTVALFDDNGDILSYGFEAELQNKQFNNTSSHLLFREFIWDLFCSNETVPENLTAVNGRQMKSIDVVTAVLCHMAGFSSGNINIAEEAAAVLQFCLHEKQHTGVTTLDDDTCHRKYIVVECEGMQGSLVKPDSKNELEFKRDKCVIKSDRFQILFANAGTFIVDYIEEKILTVFPDIDYIILGGEFAQSPILHDIIKTSFSAKNIIIPCEANMAAVRGAVFFGQRSIAVETNVSLFH</sequence>
<proteinExistence type="predicted"/>
<reference evidence="1" key="1">
    <citation type="submission" date="2022-08" db="UniProtKB">
        <authorList>
            <consortium name="EnsemblMetazoa"/>
        </authorList>
    </citation>
    <scope>IDENTIFICATION</scope>
    <source>
        <strain evidence="1">05x7-T-G4-1.051#20</strain>
    </source>
</reference>
<dbReference type="PANTHER" id="PTHR14187">
    <property type="entry name" value="ALPHA KINASE/ELONGATION FACTOR 2 KINASE"/>
    <property type="match status" value="1"/>
</dbReference>
<evidence type="ECO:0000313" key="2">
    <source>
        <dbReference type="Proteomes" id="UP000005408"/>
    </source>
</evidence>